<evidence type="ECO:0000313" key="2">
    <source>
        <dbReference type="Proteomes" id="UP001326613"/>
    </source>
</evidence>
<gene>
    <name evidence="1" type="ORF">Trichorick_00946</name>
</gene>
<dbReference type="EMBL" id="CP112932">
    <property type="protein sequence ID" value="WPY01053.1"/>
    <property type="molecule type" value="Genomic_DNA"/>
</dbReference>
<protein>
    <submittedName>
        <fullName evidence="1">ISL3 family transposase domain protein</fullName>
    </submittedName>
</protein>
<keyword evidence="2" id="KW-1185">Reference proteome</keyword>
<sequence>MLQLPPIPRSILGLSDIEVERVEISYNSEFIITIKNTQKEVKCKKCNNPTEPHGHGRVIRLRHLPIFDHTTRYRVSKLYRKCLILA</sequence>
<accession>A0ABZ0USP4</accession>
<reference evidence="1 2" key="1">
    <citation type="submission" date="2022-10" db="EMBL/GenBank/DDBJ databases">
        <title>Host association and intracellularity evolved multiple times independently in the Rickettsiales.</title>
        <authorList>
            <person name="Castelli M."/>
            <person name="Nardi T."/>
            <person name="Gammuto L."/>
            <person name="Bellinzona G."/>
            <person name="Sabaneyeva E."/>
            <person name="Potekhin A."/>
            <person name="Serra V."/>
            <person name="Petroni G."/>
            <person name="Sassera D."/>
        </authorList>
    </citation>
    <scope>NUCLEOTIDE SEQUENCE [LARGE SCALE GENOMIC DNA]</scope>
    <source>
        <strain evidence="1 2">Kr 154-4</strain>
    </source>
</reference>
<organism evidence="1 2">
    <name type="scientific">Candidatus Trichorickettsia mobilis</name>
    <dbReference type="NCBI Taxonomy" id="1346319"/>
    <lineage>
        <taxon>Bacteria</taxon>
        <taxon>Pseudomonadati</taxon>
        <taxon>Pseudomonadota</taxon>
        <taxon>Alphaproteobacteria</taxon>
        <taxon>Rickettsiales</taxon>
        <taxon>Rickettsiaceae</taxon>
        <taxon>Rickettsieae</taxon>
        <taxon>Candidatus Trichorickettsia</taxon>
    </lineage>
</organism>
<evidence type="ECO:0000313" key="1">
    <source>
        <dbReference type="EMBL" id="WPY01053.1"/>
    </source>
</evidence>
<proteinExistence type="predicted"/>
<name>A0ABZ0USP4_9RICK</name>
<dbReference type="Proteomes" id="UP001326613">
    <property type="component" value="Chromosome"/>
</dbReference>